<comment type="caution">
    <text evidence="2">The sequence shown here is derived from an EMBL/GenBank/DDBJ whole genome shotgun (WGS) entry which is preliminary data.</text>
</comment>
<name>A0A0B4H4K0_METGA</name>
<accession>A0A0B4H4K0</accession>
<dbReference type="EMBL" id="AZNH01000019">
    <property type="protein sequence ID" value="KID86957.1"/>
    <property type="molecule type" value="Genomic_DNA"/>
</dbReference>
<feature type="region of interest" description="Disordered" evidence="1">
    <location>
        <begin position="140"/>
        <end position="163"/>
    </location>
</feature>
<protein>
    <submittedName>
        <fullName evidence="2">Uncharacterized protein</fullName>
    </submittedName>
</protein>
<reference evidence="2 3" key="1">
    <citation type="journal article" date="2014" name="Proc. Natl. Acad. Sci. U.S.A.">
        <title>Trajectory and genomic determinants of fungal-pathogen speciation and host adaptation.</title>
        <authorList>
            <person name="Hu X."/>
            <person name="Xiao G."/>
            <person name="Zheng P."/>
            <person name="Shang Y."/>
            <person name="Su Y."/>
            <person name="Zhang X."/>
            <person name="Liu X."/>
            <person name="Zhan S."/>
            <person name="St Leger R.J."/>
            <person name="Wang C."/>
        </authorList>
    </citation>
    <scope>NUCLEOTIDE SEQUENCE [LARGE SCALE GENOMIC DNA]</scope>
    <source>
        <strain evidence="2 3">ARSEF 977</strain>
    </source>
</reference>
<keyword evidence="3" id="KW-1185">Reference proteome</keyword>
<feature type="compositionally biased region" description="Basic and acidic residues" evidence="1">
    <location>
        <begin position="152"/>
        <end position="163"/>
    </location>
</feature>
<evidence type="ECO:0000256" key="1">
    <source>
        <dbReference type="SAM" id="MobiDB-lite"/>
    </source>
</evidence>
<evidence type="ECO:0000313" key="3">
    <source>
        <dbReference type="Proteomes" id="UP000031192"/>
    </source>
</evidence>
<feature type="compositionally biased region" description="Acidic residues" evidence="1">
    <location>
        <begin position="50"/>
        <end position="61"/>
    </location>
</feature>
<sequence length="163" mass="18761">MQLQTQTWRELENPEDPSAKSTPFFHDAESDDPEAVESTIDDYDNRDSNSYEDDDGAEDDSYFNGPRLTTTRVYPGFVKSTTCTANQDDLDERLHPESAPNKHKAVRKTYRYRPTMTLPEAFSRIAMSDLRQLIDLWPDLGMPEPRQVPARVSEEKHEYDGAE</sequence>
<evidence type="ECO:0000313" key="2">
    <source>
        <dbReference type="EMBL" id="KID86957.1"/>
    </source>
</evidence>
<proteinExistence type="predicted"/>
<dbReference type="Proteomes" id="UP000031192">
    <property type="component" value="Unassembled WGS sequence"/>
</dbReference>
<dbReference type="AlphaFoldDB" id="A0A0B4H4K0"/>
<gene>
    <name evidence="2" type="ORF">MGU_06086</name>
</gene>
<feature type="region of interest" description="Disordered" evidence="1">
    <location>
        <begin position="1"/>
        <end position="68"/>
    </location>
</feature>
<feature type="compositionally biased region" description="Acidic residues" evidence="1">
    <location>
        <begin position="29"/>
        <end position="42"/>
    </location>
</feature>
<organism evidence="2 3">
    <name type="scientific">Metarhizium guizhouense (strain ARSEF 977)</name>
    <dbReference type="NCBI Taxonomy" id="1276136"/>
    <lineage>
        <taxon>Eukaryota</taxon>
        <taxon>Fungi</taxon>
        <taxon>Dikarya</taxon>
        <taxon>Ascomycota</taxon>
        <taxon>Pezizomycotina</taxon>
        <taxon>Sordariomycetes</taxon>
        <taxon>Hypocreomycetidae</taxon>
        <taxon>Hypocreales</taxon>
        <taxon>Clavicipitaceae</taxon>
        <taxon>Metarhizium</taxon>
    </lineage>
</organism>
<dbReference type="HOGENOM" id="CLU_1627477_0_0_1"/>